<dbReference type="Pfam" id="PF01370">
    <property type="entry name" value="Epimerase"/>
    <property type="match status" value="1"/>
</dbReference>
<dbReference type="InterPro" id="IPR010099">
    <property type="entry name" value="SDR39U1"/>
</dbReference>
<proteinExistence type="inferred from homology"/>
<dbReference type="Pfam" id="PF08338">
    <property type="entry name" value="DUF1731"/>
    <property type="match status" value="1"/>
</dbReference>
<dbReference type="InterPro" id="IPR013549">
    <property type="entry name" value="DUF1731"/>
</dbReference>
<dbReference type="NCBIfam" id="TIGR01777">
    <property type="entry name" value="yfcH"/>
    <property type="match status" value="1"/>
</dbReference>
<dbReference type="PANTHER" id="PTHR11092">
    <property type="entry name" value="SUGAR NUCLEOTIDE EPIMERASE RELATED"/>
    <property type="match status" value="1"/>
</dbReference>
<dbReference type="InterPro" id="IPR036291">
    <property type="entry name" value="NAD(P)-bd_dom_sf"/>
</dbReference>
<comment type="caution">
    <text evidence="4">The sequence shown here is derived from an EMBL/GenBank/DDBJ whole genome shotgun (WGS) entry which is preliminary data.</text>
</comment>
<organism evidence="4 5">
    <name type="scientific">Candidatus Wallbacteria bacterium GWC2_49_35</name>
    <dbReference type="NCBI Taxonomy" id="1817813"/>
    <lineage>
        <taxon>Bacteria</taxon>
        <taxon>Candidatus Walliibacteriota</taxon>
    </lineage>
</organism>
<dbReference type="InterPro" id="IPR001509">
    <property type="entry name" value="Epimerase_deHydtase"/>
</dbReference>
<reference evidence="4 5" key="1">
    <citation type="journal article" date="2016" name="Nat. Commun.">
        <title>Thousands of microbial genomes shed light on interconnected biogeochemical processes in an aquifer system.</title>
        <authorList>
            <person name="Anantharaman K."/>
            <person name="Brown C.T."/>
            <person name="Hug L.A."/>
            <person name="Sharon I."/>
            <person name="Castelle C.J."/>
            <person name="Probst A.J."/>
            <person name="Thomas B.C."/>
            <person name="Singh A."/>
            <person name="Wilkins M.J."/>
            <person name="Karaoz U."/>
            <person name="Brodie E.L."/>
            <person name="Williams K.H."/>
            <person name="Hubbard S.S."/>
            <person name="Banfield J.F."/>
        </authorList>
    </citation>
    <scope>NUCLEOTIDE SEQUENCE [LARGE SCALE GENOMIC DNA]</scope>
</reference>
<evidence type="ECO:0000259" key="3">
    <source>
        <dbReference type="Pfam" id="PF08338"/>
    </source>
</evidence>
<accession>A0A1F7WIC3</accession>
<sequence length="289" mass="31204">MDILISGASGFIGSNLAKFLCMHGDSVKALSTRDYELPDAGFAAKTAGAEVIINLSGAAVNARWSESYKKLIYSSRVDTTAKLVRVLKASARRPKLFINASAVGIYTSGGSHDEYKFEYGGGFLASVCRDWEAEAMKACDAGVRTVIFRFGLVLDKKGGVLNKMLIPFSMGLGGKIGGGEQYMSWIALGDLLRAFRFVISDEKLEGVFNLTSPAPVTNAEFTAELAAALNRPAFFRVPEFLLKLIFAGGAEIMCEGSAVYPKRLLDAGFQFEYPRLKDALLHIINGPVS</sequence>
<feature type="domain" description="NAD-dependent epimerase/dehydratase" evidence="2">
    <location>
        <begin position="3"/>
        <end position="209"/>
    </location>
</feature>
<protein>
    <submittedName>
        <fullName evidence="4">TIGR01777 family protein</fullName>
    </submittedName>
</protein>
<dbReference type="SUPFAM" id="SSF51735">
    <property type="entry name" value="NAD(P)-binding Rossmann-fold domains"/>
    <property type="match status" value="1"/>
</dbReference>
<evidence type="ECO:0000259" key="2">
    <source>
        <dbReference type="Pfam" id="PF01370"/>
    </source>
</evidence>
<dbReference type="STRING" id="1817813.A2008_09395"/>
<evidence type="ECO:0000313" key="5">
    <source>
        <dbReference type="Proteomes" id="UP000178735"/>
    </source>
</evidence>
<feature type="domain" description="DUF1731" evidence="3">
    <location>
        <begin position="237"/>
        <end position="283"/>
    </location>
</feature>
<dbReference type="Proteomes" id="UP000178735">
    <property type="component" value="Unassembled WGS sequence"/>
</dbReference>
<dbReference type="PANTHER" id="PTHR11092:SF0">
    <property type="entry name" value="EPIMERASE FAMILY PROTEIN SDR39U1"/>
    <property type="match status" value="1"/>
</dbReference>
<evidence type="ECO:0000313" key="4">
    <source>
        <dbReference type="EMBL" id="OGM02553.1"/>
    </source>
</evidence>
<dbReference type="AlphaFoldDB" id="A0A1F7WIC3"/>
<dbReference type="Gene3D" id="3.40.50.720">
    <property type="entry name" value="NAD(P)-binding Rossmann-like Domain"/>
    <property type="match status" value="1"/>
</dbReference>
<comment type="similarity">
    <text evidence="1">Belongs to the NAD(P)-dependent epimerase/dehydratase family. SDR39U1 subfamily.</text>
</comment>
<evidence type="ECO:0000256" key="1">
    <source>
        <dbReference type="ARBA" id="ARBA00009353"/>
    </source>
</evidence>
<name>A0A1F7WIC3_9BACT</name>
<dbReference type="EMBL" id="MGFH01000206">
    <property type="protein sequence ID" value="OGM02553.1"/>
    <property type="molecule type" value="Genomic_DNA"/>
</dbReference>
<gene>
    <name evidence="4" type="ORF">A2008_09395</name>
</gene>